<sequence>MKYQLIFTFLFLIAMVLSVPVKESKKPAFVGYCNKDKDCEKECQDFCGLIHNADCNKYQCAGKRCYQTCVKRTEK</sequence>
<evidence type="ECO:0000313" key="2">
    <source>
        <dbReference type="EMBL" id="CAD5217393.1"/>
    </source>
</evidence>
<keyword evidence="3" id="KW-1185">Reference proteome</keyword>
<feature type="chain" id="PRO_5035594984" evidence="1">
    <location>
        <begin position="19"/>
        <end position="75"/>
    </location>
</feature>
<name>A0A811KQ14_9BILA</name>
<accession>A0A811KQ14</accession>
<keyword evidence="1" id="KW-0732">Signal</keyword>
<proteinExistence type="predicted"/>
<dbReference type="AlphaFoldDB" id="A0A811KQ14"/>
<dbReference type="EMBL" id="CAJFDH010000003">
    <property type="protein sequence ID" value="CAD5217393.1"/>
    <property type="molecule type" value="Genomic_DNA"/>
</dbReference>
<evidence type="ECO:0000313" key="3">
    <source>
        <dbReference type="Proteomes" id="UP000614601"/>
    </source>
</evidence>
<feature type="signal peptide" evidence="1">
    <location>
        <begin position="1"/>
        <end position="18"/>
    </location>
</feature>
<evidence type="ECO:0000256" key="1">
    <source>
        <dbReference type="SAM" id="SignalP"/>
    </source>
</evidence>
<protein>
    <submittedName>
        <fullName evidence="2">Uncharacterized protein</fullName>
    </submittedName>
</protein>
<dbReference type="Proteomes" id="UP000614601">
    <property type="component" value="Unassembled WGS sequence"/>
</dbReference>
<dbReference type="Proteomes" id="UP000783686">
    <property type="component" value="Unassembled WGS sequence"/>
</dbReference>
<comment type="caution">
    <text evidence="2">The sequence shown here is derived from an EMBL/GenBank/DDBJ whole genome shotgun (WGS) entry which is preliminary data.</text>
</comment>
<organism evidence="2 3">
    <name type="scientific">Bursaphelenchus okinawaensis</name>
    <dbReference type="NCBI Taxonomy" id="465554"/>
    <lineage>
        <taxon>Eukaryota</taxon>
        <taxon>Metazoa</taxon>
        <taxon>Ecdysozoa</taxon>
        <taxon>Nematoda</taxon>
        <taxon>Chromadorea</taxon>
        <taxon>Rhabditida</taxon>
        <taxon>Tylenchina</taxon>
        <taxon>Tylenchomorpha</taxon>
        <taxon>Aphelenchoidea</taxon>
        <taxon>Aphelenchoididae</taxon>
        <taxon>Bursaphelenchus</taxon>
    </lineage>
</organism>
<dbReference type="EMBL" id="CAJFCW020000003">
    <property type="protein sequence ID" value="CAG9107690.1"/>
    <property type="molecule type" value="Genomic_DNA"/>
</dbReference>
<gene>
    <name evidence="2" type="ORF">BOKJ2_LOCUS7065</name>
</gene>
<reference evidence="2" key="1">
    <citation type="submission" date="2020-09" db="EMBL/GenBank/DDBJ databases">
        <authorList>
            <person name="Kikuchi T."/>
        </authorList>
    </citation>
    <scope>NUCLEOTIDE SEQUENCE</scope>
    <source>
        <strain evidence="2">SH1</strain>
    </source>
</reference>